<feature type="compositionally biased region" description="Low complexity" evidence="11">
    <location>
        <begin position="595"/>
        <end position="610"/>
    </location>
</feature>
<dbReference type="SUPFAM" id="SSF51905">
    <property type="entry name" value="FAD/NAD(P)-binding domain"/>
    <property type="match status" value="1"/>
</dbReference>
<dbReference type="AlphaFoldDB" id="A0A9W6E572"/>
<keyword evidence="7 10" id="KW-0445">Lipid transport</keyword>
<dbReference type="InterPro" id="IPR036188">
    <property type="entry name" value="FAD/NAD-bd_sf"/>
</dbReference>
<evidence type="ECO:0000256" key="7">
    <source>
        <dbReference type="ARBA" id="ARBA00023055"/>
    </source>
</evidence>
<evidence type="ECO:0000256" key="1">
    <source>
        <dbReference type="ARBA" id="ARBA00004477"/>
    </source>
</evidence>
<dbReference type="GO" id="GO:0032541">
    <property type="term" value="C:cortical endoplasmic reticulum"/>
    <property type="evidence" value="ECO:0007669"/>
    <property type="project" value="TreeGrafter"/>
</dbReference>
<feature type="compositionally biased region" description="Polar residues" evidence="11">
    <location>
        <begin position="611"/>
        <end position="625"/>
    </location>
</feature>
<comment type="caution">
    <text evidence="13">The sequence shown here is derived from an EMBL/GenBank/DDBJ whole genome shotgun (WGS) entry which is preliminary data.</text>
</comment>
<evidence type="ECO:0000259" key="12">
    <source>
        <dbReference type="Pfam" id="PF01266"/>
    </source>
</evidence>
<evidence type="ECO:0000313" key="13">
    <source>
        <dbReference type="EMBL" id="GLA46239.1"/>
    </source>
</evidence>
<keyword evidence="9" id="KW-0472">Membrane</keyword>
<reference evidence="13" key="1">
    <citation type="submission" date="2022-07" db="EMBL/GenBank/DDBJ databases">
        <title>Taxonomy of Aspergillus series Nigri: significant species reduction supported by multi-species coalescent approaches.</title>
        <authorList>
            <person name="Bian C."/>
            <person name="Kusuya Y."/>
            <person name="Sklenar F."/>
            <person name="D'hooge E."/>
            <person name="Yaguchi T."/>
            <person name="Takahashi H."/>
            <person name="Hubka V."/>
        </authorList>
    </citation>
    <scope>NUCLEOTIDE SEQUENCE</scope>
    <source>
        <strain evidence="13">IFM 63604</strain>
    </source>
</reference>
<feature type="region of interest" description="Disordered" evidence="11">
    <location>
        <begin position="578"/>
        <end position="668"/>
    </location>
</feature>
<evidence type="ECO:0000256" key="8">
    <source>
        <dbReference type="ARBA" id="ARBA00023098"/>
    </source>
</evidence>
<evidence type="ECO:0000256" key="11">
    <source>
        <dbReference type="SAM" id="MobiDB-lite"/>
    </source>
</evidence>
<evidence type="ECO:0000256" key="6">
    <source>
        <dbReference type="ARBA" id="ARBA00022989"/>
    </source>
</evidence>
<keyword evidence="5 10" id="KW-0256">Endoplasmic reticulum</keyword>
<dbReference type="Pfam" id="PF01266">
    <property type="entry name" value="DAO"/>
    <property type="match status" value="1"/>
</dbReference>
<dbReference type="GO" id="GO:0005789">
    <property type="term" value="C:endoplasmic reticulum membrane"/>
    <property type="evidence" value="ECO:0007669"/>
    <property type="project" value="UniProtKB-SubCell"/>
</dbReference>
<sequence length="989" mass="107223">MASTQSKSFLGCLSILMHGGSCRVGGHLKPDVFNRTGNLAKEHGLEAAAEVAAFEMEHVSAIQELVEKEKIECDLEVNRVCDVQFDKDQLAKVKAGYDYLVSEGVETIKDVGYTPPEMAESVSGVKGALACFSQRTARLWPYKFIIHLLKQAVSAGVNLQTHTPVTKVSDVPDDEGRWTVTTDRGSIRAKWVVFSTNAYTSSIAPEYKDKIIPVRGFCSRIVVPNPPPSPLERSYMLRFNGWHYDYLIPRPDGSIIVGGAKSTFYYQDQDSWYNNTDDSRTVEAAVRYFDNYMQRHFHGWENTGAYTDRVWSGIMGYSSDSLPHVGHIPNKPGQLIVAGFTGHGMPQVFLSTRGIAQLIVEGVTYEQTGLPRLFKTTTERLQSQRNNILPLPVVGSKLGVNDTMPICIECSYPVSHLYSTYSRADDRSLGKGVRLTQCPRCQRFADKYVEHDFVVIFIDLVLIKPQVYRHLLFNRLGGDDNQFDRSIIRLGILLLLFDVYLTWARIEKSPSLATTFLSRAPIIVQYLFFLSLNALATLAHHLTIRLLASILAPTPRGYIGSSQHGNATEAPIFSNPSTPILPSFPSQTNNSQTQLSPTPASTLSPPKLTPQGSSNDVSTVASASGSDIHHLPPTTPQGSFTTLPPPLRRASTAPAQSIRPLPPPSPASPTAISTALLVSSCAKLFPILLVIWGPDGSGNASNVSGSNNTLLSAGSQTTVMQQTLDGSGLAPTATLTAAHPTATGTSSLPGSSSLLESLLRIMPESVPTSYLASFIDLLGPLLSLGAADTHLVLLSNIEALYILLGCGYLRAVALAVAGLAARWTVQRVILGAANSKKASNYCGTLPGRISALFGTINGCHCARNVIATKQYQLATPCQSHRVRAKRESVLGLKIQARTEATTTKMRPMIKLQLYFQNIRSSLAVSVLFVSCLRGVGRGFEDRWRVAVVGGGRGSDWIVAQLAGRNGGRSYVVIEREVIGGAAPLLGIDA</sequence>
<keyword evidence="10" id="KW-0746">Sphingolipid metabolism</keyword>
<feature type="compositionally biased region" description="Polar residues" evidence="11">
    <location>
        <begin position="578"/>
        <end position="594"/>
    </location>
</feature>
<dbReference type="GO" id="GO:0000139">
    <property type="term" value="C:Golgi membrane"/>
    <property type="evidence" value="ECO:0007669"/>
    <property type="project" value="UniProtKB-SubCell"/>
</dbReference>
<dbReference type="Gene3D" id="3.50.50.60">
    <property type="entry name" value="FAD/NAD(P)-binding domain"/>
    <property type="match status" value="1"/>
</dbReference>
<protein>
    <recommendedName>
        <fullName evidence="10">Protein ARV</fullName>
    </recommendedName>
</protein>
<organism evidence="13 14">
    <name type="scientific">Aspergillus niger</name>
    <dbReference type="NCBI Taxonomy" id="5061"/>
    <lineage>
        <taxon>Eukaryota</taxon>
        <taxon>Fungi</taxon>
        <taxon>Dikarya</taxon>
        <taxon>Ascomycota</taxon>
        <taxon>Pezizomycotina</taxon>
        <taxon>Eurotiomycetes</taxon>
        <taxon>Eurotiomycetidae</taxon>
        <taxon>Eurotiales</taxon>
        <taxon>Aspergillaceae</taxon>
        <taxon>Aspergillus</taxon>
        <taxon>Aspergillus subgen. Circumdati</taxon>
    </lineage>
</organism>
<keyword evidence="3 10" id="KW-0813">Transport</keyword>
<dbReference type="PANTHER" id="PTHR14467:SF0">
    <property type="entry name" value="PROTEIN ARV1"/>
    <property type="match status" value="1"/>
</dbReference>
<dbReference type="Proteomes" id="UP001144191">
    <property type="component" value="Unassembled WGS sequence"/>
</dbReference>
<gene>
    <name evidence="13" type="ORF">AnigIFM63604_009031</name>
</gene>
<feature type="domain" description="FAD dependent oxidoreductase" evidence="12">
    <location>
        <begin position="45"/>
        <end position="356"/>
    </location>
</feature>
<evidence type="ECO:0000256" key="2">
    <source>
        <dbReference type="ARBA" id="ARBA00009187"/>
    </source>
</evidence>
<dbReference type="Gene3D" id="3.30.9.10">
    <property type="entry name" value="D-Amino Acid Oxidase, subunit A, domain 2"/>
    <property type="match status" value="1"/>
</dbReference>
<keyword evidence="8 10" id="KW-0443">Lipid metabolism</keyword>
<dbReference type="GO" id="GO:0097036">
    <property type="term" value="P:regulation of plasma membrane sterol distribution"/>
    <property type="evidence" value="ECO:0007669"/>
    <property type="project" value="UniProtKB-UniRule"/>
</dbReference>
<accession>A0A9W6E572</accession>
<dbReference type="GO" id="GO:0006665">
    <property type="term" value="P:sphingolipid metabolic process"/>
    <property type="evidence" value="ECO:0007669"/>
    <property type="project" value="UniProtKB-UniRule"/>
</dbReference>
<evidence type="ECO:0000256" key="10">
    <source>
        <dbReference type="RuleBase" id="RU368065"/>
    </source>
</evidence>
<dbReference type="InterPro" id="IPR007290">
    <property type="entry name" value="Arv1"/>
</dbReference>
<proteinExistence type="inferred from homology"/>
<evidence type="ECO:0000256" key="5">
    <source>
        <dbReference type="ARBA" id="ARBA00022824"/>
    </source>
</evidence>
<name>A0A9W6E572_ASPNG</name>
<comment type="similarity">
    <text evidence="2 10">Belongs to the ARV1 family.</text>
</comment>
<evidence type="ECO:0000256" key="4">
    <source>
        <dbReference type="ARBA" id="ARBA00022692"/>
    </source>
</evidence>
<dbReference type="GO" id="GO:0032366">
    <property type="term" value="P:intracellular sterol transport"/>
    <property type="evidence" value="ECO:0007669"/>
    <property type="project" value="UniProtKB-UniRule"/>
</dbReference>
<comment type="subcellular location">
    <subcellularLocation>
        <location evidence="1 10">Endoplasmic reticulum membrane</location>
        <topology evidence="1 10">Multi-pass membrane protein</topology>
    </subcellularLocation>
    <subcellularLocation>
        <location evidence="10">Golgi apparatus membrane</location>
        <topology evidence="10">Multi-pass membrane protein</topology>
    </subcellularLocation>
</comment>
<comment type="function">
    <text evidence="10">Regulates also the sphingolipid metabolism.</text>
</comment>
<dbReference type="InterPro" id="IPR006076">
    <property type="entry name" value="FAD-dep_OxRdtase"/>
</dbReference>
<dbReference type="PANTHER" id="PTHR14467">
    <property type="entry name" value="ARV1"/>
    <property type="match status" value="1"/>
</dbReference>
<dbReference type="GO" id="GO:0016125">
    <property type="term" value="P:sterol metabolic process"/>
    <property type="evidence" value="ECO:0007669"/>
    <property type="project" value="UniProtKB-UniRule"/>
</dbReference>
<evidence type="ECO:0000313" key="14">
    <source>
        <dbReference type="Proteomes" id="UP001144191"/>
    </source>
</evidence>
<keyword evidence="4" id="KW-0812">Transmembrane</keyword>
<evidence type="ECO:0000256" key="9">
    <source>
        <dbReference type="ARBA" id="ARBA00023136"/>
    </source>
</evidence>
<dbReference type="EMBL" id="BRPB01000006">
    <property type="protein sequence ID" value="GLA46239.1"/>
    <property type="molecule type" value="Genomic_DNA"/>
</dbReference>
<comment type="function">
    <text evidence="10">Mediator of sterol homeostasis involved in sterol uptake, trafficking and distribution into membranes.</text>
</comment>
<dbReference type="Pfam" id="PF04161">
    <property type="entry name" value="Arv1"/>
    <property type="match status" value="2"/>
</dbReference>
<evidence type="ECO:0000256" key="3">
    <source>
        <dbReference type="ARBA" id="ARBA00022448"/>
    </source>
</evidence>
<keyword evidence="6" id="KW-1133">Transmembrane helix</keyword>
<keyword evidence="10" id="KW-0333">Golgi apparatus</keyword>